<dbReference type="InterPro" id="IPR051283">
    <property type="entry name" value="Sec_Metabolite_Acyltrans"/>
</dbReference>
<dbReference type="AlphaFoldDB" id="A0A6P8AT52"/>
<evidence type="ECO:0000256" key="2">
    <source>
        <dbReference type="ARBA" id="ARBA00009861"/>
    </source>
</evidence>
<dbReference type="InterPro" id="IPR023213">
    <property type="entry name" value="CAT-like_dom_sf"/>
</dbReference>
<dbReference type="RefSeq" id="XP_030978054.1">
    <property type="nucleotide sequence ID" value="XM_031129055.1"/>
</dbReference>
<evidence type="ECO:0000313" key="5">
    <source>
        <dbReference type="Proteomes" id="UP000515153"/>
    </source>
</evidence>
<organism evidence="5 6">
    <name type="scientific">Pyricularia grisea</name>
    <name type="common">Crabgrass-specific blast fungus</name>
    <name type="synonym">Magnaporthe grisea</name>
    <dbReference type="NCBI Taxonomy" id="148305"/>
    <lineage>
        <taxon>Eukaryota</taxon>
        <taxon>Fungi</taxon>
        <taxon>Dikarya</taxon>
        <taxon>Ascomycota</taxon>
        <taxon>Pezizomycotina</taxon>
        <taxon>Sordariomycetes</taxon>
        <taxon>Sordariomycetidae</taxon>
        <taxon>Magnaporthales</taxon>
        <taxon>Pyriculariaceae</taxon>
        <taxon>Pyricularia</taxon>
    </lineage>
</organism>
<name>A0A6P8AT52_PYRGI</name>
<comment type="pathway">
    <text evidence="1">Secondary metabolite biosynthesis.</text>
</comment>
<evidence type="ECO:0000256" key="1">
    <source>
        <dbReference type="ARBA" id="ARBA00005179"/>
    </source>
</evidence>
<gene>
    <name evidence="6" type="ORF">PgNI_09065</name>
</gene>
<dbReference type="PANTHER" id="PTHR31896:SF69">
    <property type="entry name" value="FAMILY REGULATORY PROTEIN, PUTATIVE (AFU_ORTHOLOGUE AFUA_3G14730)-RELATED"/>
    <property type="match status" value="1"/>
</dbReference>
<comment type="similarity">
    <text evidence="2">Belongs to the plant acyltransferase family.</text>
</comment>
<evidence type="ECO:0000256" key="3">
    <source>
        <dbReference type="ARBA" id="ARBA00022679"/>
    </source>
</evidence>
<reference evidence="6" key="1">
    <citation type="journal article" date="2019" name="Mol. Biol. Evol.">
        <title>Blast fungal genomes show frequent chromosomal changes, gene gains and losses, and effector gene turnover.</title>
        <authorList>
            <person name="Gomez Luciano L.B."/>
            <person name="Jason Tsai I."/>
            <person name="Chuma I."/>
            <person name="Tosa Y."/>
            <person name="Chen Y.H."/>
            <person name="Li J.Y."/>
            <person name="Li M.Y."/>
            <person name="Jade Lu M.Y."/>
            <person name="Nakayashiki H."/>
            <person name="Li W.H."/>
        </authorList>
    </citation>
    <scope>NUCLEOTIDE SEQUENCE</scope>
    <source>
        <strain evidence="6">NI907</strain>
    </source>
</reference>
<sequence>MSTPQIIPMHSYDAMPTFANMVLTIMLKYDHVLDPIMLKDAMVELLNKDGWRKLGARLKYKKGNLIYHIPAEFTEACPAITFSHVHFDTPMAEHPAAKNIPTSRPAHDLPTVVMDVETLTPLVRRPGAPATQREFIDRALPQLELHVVTFRDGTTIGVSCLHSLLDGTALGMQGLLGAWSLVLQGRADQVPETCGFDHDPLRNLAALHKPSAPPFLHARLVTSLLGSMVWALRRAYDVFWQPAEETRMVRVPGRFVERLRQKALEELAVGGAKSAWVSEGDVLVAWWSRYATQHLPPDTPVMLTVAYNMRKALAGVLLPPADERKVFLSNCATGVMAYTTARELAGEPGPTAAEVRRSIKDLGTVEQLAAMHAASVPDPRNQRTTRVVGSPWGELVVFSNWSQAEFFHIDFAPAVVGGGEAKAKVVPSFISYRIDSRAWPMRNMYVIEGKDSQGDYWLAGTLRKGLWDRIEAGLKSERL</sequence>
<keyword evidence="4" id="KW-0012">Acyltransferase</keyword>
<dbReference type="KEGG" id="pgri:PgNI_09065"/>
<dbReference type="GO" id="GO:0016746">
    <property type="term" value="F:acyltransferase activity"/>
    <property type="evidence" value="ECO:0007669"/>
    <property type="project" value="UniProtKB-KW"/>
</dbReference>
<dbReference type="Proteomes" id="UP000515153">
    <property type="component" value="Unplaced"/>
</dbReference>
<protein>
    <submittedName>
        <fullName evidence="6">Uncharacterized protein</fullName>
    </submittedName>
</protein>
<proteinExistence type="inferred from homology"/>
<accession>A0A6P8AT52</accession>
<dbReference type="GeneID" id="41963963"/>
<reference evidence="6" key="3">
    <citation type="submission" date="2025-08" db="UniProtKB">
        <authorList>
            <consortium name="RefSeq"/>
        </authorList>
    </citation>
    <scope>IDENTIFICATION</scope>
    <source>
        <strain evidence="6">NI907</strain>
    </source>
</reference>
<keyword evidence="5" id="KW-1185">Reference proteome</keyword>
<keyword evidence="3" id="KW-0808">Transferase</keyword>
<evidence type="ECO:0000313" key="6">
    <source>
        <dbReference type="RefSeq" id="XP_030978054.1"/>
    </source>
</evidence>
<evidence type="ECO:0000256" key="4">
    <source>
        <dbReference type="ARBA" id="ARBA00023315"/>
    </source>
</evidence>
<reference evidence="6" key="2">
    <citation type="submission" date="2019-10" db="EMBL/GenBank/DDBJ databases">
        <authorList>
            <consortium name="NCBI Genome Project"/>
        </authorList>
    </citation>
    <scope>NUCLEOTIDE SEQUENCE</scope>
    <source>
        <strain evidence="6">NI907</strain>
    </source>
</reference>
<dbReference type="PANTHER" id="PTHR31896">
    <property type="entry name" value="FAMILY REGULATORY PROTEIN, PUTATIVE (AFU_ORTHOLOGUE AFUA_3G14730)-RELATED"/>
    <property type="match status" value="1"/>
</dbReference>
<dbReference type="Gene3D" id="3.30.559.10">
    <property type="entry name" value="Chloramphenicol acetyltransferase-like domain"/>
    <property type="match status" value="2"/>
</dbReference>